<dbReference type="EMBL" id="MFLV01000023">
    <property type="protein sequence ID" value="OGG71420.1"/>
    <property type="molecule type" value="Genomic_DNA"/>
</dbReference>
<dbReference type="PANTHER" id="PTHR30012:SF0">
    <property type="entry name" value="TYPE II SECRETION SYSTEM PROTEIN F-RELATED"/>
    <property type="match status" value="1"/>
</dbReference>
<accession>A0A1F6ECU6</accession>
<sequence>MPKFHYKATHAGGETYEETLDLPDRFAVYAEVRKVGGTVVSINEVREGLHIDVRKLISFFGSVRTSEKIVFARNLGAMLAAGLPLSRGLGVLERQTRNRHLREVLLSLIEGIKRGRSLHEAMEQFPKVFPKLFIAMVKAGDESGKLSGALLGVADQVERSYMLTKKIRGAMMYPGIVLSAMVIIGITMLIFVVPTLTATFKEFDVQLPLTTRIIIGVSDWFVGNFLLAIFGVVGGVMGFIALLRTPRGHRTFEFVLLRTPIIKGLVREVNTARTARTLSSLLSSGVEVITAFSIAREVIQNSYFREVLAEAQKQIQKGLQIAPAFSQNEHLYPPLMGELISVGEETGGLSTMLLQVATFYENEVEQKTKNMSTIIEPILMVVIGIAVGFFALSVISPIYSLSNAI</sequence>
<dbReference type="Pfam" id="PF00482">
    <property type="entry name" value="T2SSF"/>
    <property type="match status" value="2"/>
</dbReference>
<evidence type="ECO:0000313" key="11">
    <source>
        <dbReference type="Proteomes" id="UP000179115"/>
    </source>
</evidence>
<feature type="transmembrane region" description="Helical" evidence="8">
    <location>
        <begin position="175"/>
        <end position="200"/>
    </location>
</feature>
<dbReference type="Proteomes" id="UP000179115">
    <property type="component" value="Unassembled WGS sequence"/>
</dbReference>
<dbReference type="AlphaFoldDB" id="A0A1F6ECU6"/>
<proteinExistence type="inferred from homology"/>
<dbReference type="STRING" id="1798508.A3A35_01605"/>
<evidence type="ECO:0000313" key="10">
    <source>
        <dbReference type="EMBL" id="OGG71420.1"/>
    </source>
</evidence>
<dbReference type="PANTHER" id="PTHR30012">
    <property type="entry name" value="GENERAL SECRETION PATHWAY PROTEIN"/>
    <property type="match status" value="1"/>
</dbReference>
<keyword evidence="7 8" id="KW-0472">Membrane</keyword>
<keyword evidence="4" id="KW-0997">Cell inner membrane</keyword>
<keyword evidence="3" id="KW-1003">Cell membrane</keyword>
<dbReference type="InterPro" id="IPR003004">
    <property type="entry name" value="GspF/PilC"/>
</dbReference>
<evidence type="ECO:0000256" key="4">
    <source>
        <dbReference type="ARBA" id="ARBA00022519"/>
    </source>
</evidence>
<evidence type="ECO:0000256" key="3">
    <source>
        <dbReference type="ARBA" id="ARBA00022475"/>
    </source>
</evidence>
<dbReference type="InterPro" id="IPR042094">
    <property type="entry name" value="T2SS_GspF_sf"/>
</dbReference>
<feature type="domain" description="Type II secretion system protein GspF" evidence="9">
    <location>
        <begin position="71"/>
        <end position="194"/>
    </location>
</feature>
<evidence type="ECO:0000256" key="1">
    <source>
        <dbReference type="ARBA" id="ARBA00004429"/>
    </source>
</evidence>
<organism evidence="10 11">
    <name type="scientific">Candidatus Kaiserbacteria bacterium RIFCSPLOWO2_01_FULL_51_21</name>
    <dbReference type="NCBI Taxonomy" id="1798508"/>
    <lineage>
        <taxon>Bacteria</taxon>
        <taxon>Candidatus Kaiseribacteriota</taxon>
    </lineage>
</organism>
<evidence type="ECO:0000256" key="6">
    <source>
        <dbReference type="ARBA" id="ARBA00022989"/>
    </source>
</evidence>
<evidence type="ECO:0000256" key="7">
    <source>
        <dbReference type="ARBA" id="ARBA00023136"/>
    </source>
</evidence>
<dbReference type="InterPro" id="IPR018076">
    <property type="entry name" value="T2SS_GspF_dom"/>
</dbReference>
<keyword evidence="5 8" id="KW-0812">Transmembrane</keyword>
<dbReference type="FunFam" id="1.20.81.30:FF:000001">
    <property type="entry name" value="Type II secretion system protein F"/>
    <property type="match status" value="2"/>
</dbReference>
<comment type="subcellular location">
    <subcellularLocation>
        <location evidence="1">Cell inner membrane</location>
        <topology evidence="1">Multi-pass membrane protein</topology>
    </subcellularLocation>
</comment>
<evidence type="ECO:0000256" key="5">
    <source>
        <dbReference type="ARBA" id="ARBA00022692"/>
    </source>
</evidence>
<evidence type="ECO:0000256" key="8">
    <source>
        <dbReference type="SAM" id="Phobius"/>
    </source>
</evidence>
<feature type="transmembrane region" description="Helical" evidence="8">
    <location>
        <begin position="220"/>
        <end position="243"/>
    </location>
</feature>
<reference evidence="10 11" key="1">
    <citation type="journal article" date="2016" name="Nat. Commun.">
        <title>Thousands of microbial genomes shed light on interconnected biogeochemical processes in an aquifer system.</title>
        <authorList>
            <person name="Anantharaman K."/>
            <person name="Brown C.T."/>
            <person name="Hug L.A."/>
            <person name="Sharon I."/>
            <person name="Castelle C.J."/>
            <person name="Probst A.J."/>
            <person name="Thomas B.C."/>
            <person name="Singh A."/>
            <person name="Wilkins M.J."/>
            <person name="Karaoz U."/>
            <person name="Brodie E.L."/>
            <person name="Williams K.H."/>
            <person name="Hubbard S.S."/>
            <person name="Banfield J.F."/>
        </authorList>
    </citation>
    <scope>NUCLEOTIDE SEQUENCE [LARGE SCALE GENOMIC DNA]</scope>
</reference>
<protein>
    <recommendedName>
        <fullName evidence="9">Type II secretion system protein GspF domain-containing protein</fullName>
    </recommendedName>
</protein>
<comment type="similarity">
    <text evidence="2">Belongs to the GSP F family.</text>
</comment>
<gene>
    <name evidence="10" type="ORF">A3A35_01605</name>
</gene>
<feature type="transmembrane region" description="Helical" evidence="8">
    <location>
        <begin position="378"/>
        <end position="399"/>
    </location>
</feature>
<name>A0A1F6ECU6_9BACT</name>
<dbReference type="PRINTS" id="PR00812">
    <property type="entry name" value="BCTERIALGSPF"/>
</dbReference>
<evidence type="ECO:0000259" key="9">
    <source>
        <dbReference type="Pfam" id="PF00482"/>
    </source>
</evidence>
<dbReference type="Gene3D" id="1.20.81.30">
    <property type="entry name" value="Type II secretion system (T2SS), domain F"/>
    <property type="match status" value="2"/>
</dbReference>
<feature type="domain" description="Type II secretion system protein GspF" evidence="9">
    <location>
        <begin position="275"/>
        <end position="397"/>
    </location>
</feature>
<dbReference type="GO" id="GO:0005886">
    <property type="term" value="C:plasma membrane"/>
    <property type="evidence" value="ECO:0007669"/>
    <property type="project" value="UniProtKB-SubCell"/>
</dbReference>
<keyword evidence="6 8" id="KW-1133">Transmembrane helix</keyword>
<evidence type="ECO:0000256" key="2">
    <source>
        <dbReference type="ARBA" id="ARBA00005745"/>
    </source>
</evidence>
<comment type="caution">
    <text evidence="10">The sequence shown here is derived from an EMBL/GenBank/DDBJ whole genome shotgun (WGS) entry which is preliminary data.</text>
</comment>